<feature type="compositionally biased region" description="Polar residues" evidence="1">
    <location>
        <begin position="1"/>
        <end position="11"/>
    </location>
</feature>
<proteinExistence type="predicted"/>
<dbReference type="RefSeq" id="XP_066696500.1">
    <property type="nucleotide sequence ID" value="XM_066847009.1"/>
</dbReference>
<feature type="transmembrane region" description="Helical" evidence="2">
    <location>
        <begin position="47"/>
        <end position="67"/>
    </location>
</feature>
<reference evidence="3 4" key="1">
    <citation type="submission" date="2023-01" db="EMBL/GenBank/DDBJ databases">
        <title>Analysis of 21 Apiospora genomes using comparative genomics revels a genus with tremendous synthesis potential of carbohydrate active enzymes and secondary metabolites.</title>
        <authorList>
            <person name="Sorensen T."/>
        </authorList>
    </citation>
    <scope>NUCLEOTIDE SEQUENCE [LARGE SCALE GENOMIC DNA]</scope>
    <source>
        <strain evidence="3 4">CBS 24483</strain>
    </source>
</reference>
<evidence type="ECO:0000256" key="2">
    <source>
        <dbReference type="SAM" id="Phobius"/>
    </source>
</evidence>
<evidence type="ECO:0000313" key="3">
    <source>
        <dbReference type="EMBL" id="KAK7946466.1"/>
    </source>
</evidence>
<feature type="compositionally biased region" description="Low complexity" evidence="1">
    <location>
        <begin position="118"/>
        <end position="134"/>
    </location>
</feature>
<accession>A0ABR1Q3P2</accession>
<organism evidence="3 4">
    <name type="scientific">Apiospora aurea</name>
    <dbReference type="NCBI Taxonomy" id="335848"/>
    <lineage>
        <taxon>Eukaryota</taxon>
        <taxon>Fungi</taxon>
        <taxon>Dikarya</taxon>
        <taxon>Ascomycota</taxon>
        <taxon>Pezizomycotina</taxon>
        <taxon>Sordariomycetes</taxon>
        <taxon>Xylariomycetidae</taxon>
        <taxon>Amphisphaeriales</taxon>
        <taxon>Apiosporaceae</taxon>
        <taxon>Apiospora</taxon>
    </lineage>
</organism>
<feature type="region of interest" description="Disordered" evidence="1">
    <location>
        <begin position="1"/>
        <end position="42"/>
    </location>
</feature>
<dbReference type="EMBL" id="JAQQWE010000007">
    <property type="protein sequence ID" value="KAK7946466.1"/>
    <property type="molecule type" value="Genomic_DNA"/>
</dbReference>
<dbReference type="GeneID" id="92080071"/>
<dbReference type="Proteomes" id="UP001391051">
    <property type="component" value="Unassembled WGS sequence"/>
</dbReference>
<sequence>MKPIPTTTASSRPPRAIRRGPAPRPTTQAPPPSTPLRTATTPTVKRVVWTGAFAAVAIVGSIYGAGLKTKQEFQAEKQQIIESTPEDRIKDLEHRRGVLMSQKIPLERKLADLRSRMQAKAAAEASQSQPKKNS</sequence>
<gene>
    <name evidence="3" type="ORF">PG986_010787</name>
</gene>
<feature type="compositionally biased region" description="Pro residues" evidence="1">
    <location>
        <begin position="22"/>
        <end position="34"/>
    </location>
</feature>
<keyword evidence="2" id="KW-1133">Transmembrane helix</keyword>
<protein>
    <submittedName>
        <fullName evidence="3">Uncharacterized protein</fullName>
    </submittedName>
</protein>
<keyword evidence="4" id="KW-1185">Reference proteome</keyword>
<evidence type="ECO:0000313" key="4">
    <source>
        <dbReference type="Proteomes" id="UP001391051"/>
    </source>
</evidence>
<name>A0ABR1Q3P2_9PEZI</name>
<keyword evidence="2" id="KW-0812">Transmembrane</keyword>
<keyword evidence="2" id="KW-0472">Membrane</keyword>
<comment type="caution">
    <text evidence="3">The sequence shown here is derived from an EMBL/GenBank/DDBJ whole genome shotgun (WGS) entry which is preliminary data.</text>
</comment>
<evidence type="ECO:0000256" key="1">
    <source>
        <dbReference type="SAM" id="MobiDB-lite"/>
    </source>
</evidence>
<feature type="region of interest" description="Disordered" evidence="1">
    <location>
        <begin position="115"/>
        <end position="134"/>
    </location>
</feature>